<dbReference type="InterPro" id="IPR044930">
    <property type="entry name" value="Homing_endonuclease_His-Me"/>
</dbReference>
<name>I4EEU5_9BACT</name>
<dbReference type="SUPFAM" id="SSF54060">
    <property type="entry name" value="His-Me finger endonucleases"/>
    <property type="match status" value="1"/>
</dbReference>
<evidence type="ECO:0000313" key="2">
    <source>
        <dbReference type="Proteomes" id="UP000004221"/>
    </source>
</evidence>
<dbReference type="EMBL" id="CAGS01000115">
    <property type="protein sequence ID" value="CCF83207.1"/>
    <property type="molecule type" value="Genomic_DNA"/>
</dbReference>
<dbReference type="InterPro" id="IPR001387">
    <property type="entry name" value="Cro/C1-type_HTH"/>
</dbReference>
<dbReference type="AlphaFoldDB" id="I4EEU5"/>
<reference evidence="1 2" key="1">
    <citation type="journal article" date="2012" name="ISME J.">
        <title>Nitrification expanded: discovery, physiology and genomics of a nitrite-oxidizing bacterium from the phylum Chloroflexi.</title>
        <authorList>
            <person name="Sorokin D.Y."/>
            <person name="Lucker S."/>
            <person name="Vejmelkova D."/>
            <person name="Kostrikina N.A."/>
            <person name="Kleerebezem R."/>
            <person name="Rijpstra W.I."/>
            <person name="Damste J.S."/>
            <person name="Le Paslier D."/>
            <person name="Muyzer G."/>
            <person name="Wagner M."/>
            <person name="van Loosdrecht M.C."/>
            <person name="Daims H."/>
        </authorList>
    </citation>
    <scope>NUCLEOTIDE SEQUENCE [LARGE SCALE GENOMIC DNA]</scope>
    <source>
        <strain evidence="2">none</strain>
    </source>
</reference>
<proteinExistence type="predicted"/>
<gene>
    <name evidence="1" type="ORF">NITHO_2010004</name>
</gene>
<evidence type="ECO:0000313" key="1">
    <source>
        <dbReference type="EMBL" id="CCF83207.1"/>
    </source>
</evidence>
<comment type="caution">
    <text evidence="1">The sequence shown here is derived from an EMBL/GenBank/DDBJ whole genome shotgun (WGS) entry which is preliminary data.</text>
</comment>
<dbReference type="InterPro" id="IPR044925">
    <property type="entry name" value="His-Me_finger_sf"/>
</dbReference>
<dbReference type="CDD" id="cd00093">
    <property type="entry name" value="HTH_XRE"/>
    <property type="match status" value="1"/>
</dbReference>
<dbReference type="Proteomes" id="UP000004221">
    <property type="component" value="Unassembled WGS sequence"/>
</dbReference>
<keyword evidence="2" id="KW-1185">Reference proteome</keyword>
<sequence length="172" mass="19226">MMLPKELLEAYGEAEIIRRLMKRRYVNPDTGCWEWTGAKNSCGYGSLGLAGKHWYVHRLAAMIWLGLDPVSSLSVCHRCDIPACFNPAHQFLGTHADNIRDAYGKGRVDVPRRYGSTNGSSKLTELEVLAIRQLYAAGGISQRALGKRYKVSRTMISNIVSGKYWKHLPVAS</sequence>
<organism evidence="1 2">
    <name type="scientific">Nitrolancea hollandica Lb</name>
    <dbReference type="NCBI Taxonomy" id="1129897"/>
    <lineage>
        <taxon>Bacteria</taxon>
        <taxon>Pseudomonadati</taxon>
        <taxon>Thermomicrobiota</taxon>
        <taxon>Thermomicrobia</taxon>
        <taxon>Sphaerobacterales</taxon>
        <taxon>Sphaerobacterineae</taxon>
        <taxon>Sphaerobacteraceae</taxon>
        <taxon>Nitrolancea</taxon>
    </lineage>
</organism>
<protein>
    <submittedName>
        <fullName evidence="1">Putative phage integrase protein</fullName>
    </submittedName>
</protein>
<dbReference type="GO" id="GO:0004519">
    <property type="term" value="F:endonuclease activity"/>
    <property type="evidence" value="ECO:0007669"/>
    <property type="project" value="InterPro"/>
</dbReference>
<accession>I4EEU5</accession>
<dbReference type="Gene3D" id="3.90.75.10">
    <property type="entry name" value="Homing Intron 3 (I-ppo) Encoded Endonuclease, Chain A"/>
    <property type="match status" value="1"/>
</dbReference>